<dbReference type="Proteomes" id="UP001319060">
    <property type="component" value="Unassembled WGS sequence"/>
</dbReference>
<comment type="caution">
    <text evidence="1">The sequence shown here is derived from an EMBL/GenBank/DDBJ whole genome shotgun (WGS) entry which is preliminary data.</text>
</comment>
<dbReference type="InterPro" id="IPR025004">
    <property type="entry name" value="SenN/SenS"/>
</dbReference>
<evidence type="ECO:0000313" key="1">
    <source>
        <dbReference type="EMBL" id="MBN3544167.1"/>
    </source>
</evidence>
<name>A0ABS2Z979_9BACL</name>
<accession>A0ABS2Z979</accession>
<organism evidence="1 2">
    <name type="scientific">Fictibacillus barbaricus</name>
    <dbReference type="NCBI Taxonomy" id="182136"/>
    <lineage>
        <taxon>Bacteria</taxon>
        <taxon>Bacillati</taxon>
        <taxon>Bacillota</taxon>
        <taxon>Bacilli</taxon>
        <taxon>Bacillales</taxon>
        <taxon>Fictibacillaceae</taxon>
        <taxon>Fictibacillus</taxon>
    </lineage>
</organism>
<sequence length="41" mass="4968">MGKKKVLSFKELVLENKQEMLQDKQLLERIEKRLETKHLSK</sequence>
<keyword evidence="2" id="KW-1185">Reference proteome</keyword>
<proteinExistence type="predicted"/>
<gene>
    <name evidence="1" type="ORF">JYA64_02530</name>
</gene>
<evidence type="ECO:0000313" key="2">
    <source>
        <dbReference type="Proteomes" id="UP001319060"/>
    </source>
</evidence>
<dbReference type="Pfam" id="PF13040">
    <property type="entry name" value="Fur_reg_FbpB"/>
    <property type="match status" value="1"/>
</dbReference>
<reference evidence="1 2" key="1">
    <citation type="submission" date="2021-01" db="EMBL/GenBank/DDBJ databases">
        <title>Genome Sequencing of Type Strains.</title>
        <authorList>
            <person name="Lemaire J.F."/>
            <person name="Inderbitzin P."/>
            <person name="Collins S.B."/>
            <person name="Wespe N."/>
            <person name="Knight-Connoni V."/>
        </authorList>
    </citation>
    <scope>NUCLEOTIDE SEQUENCE [LARGE SCALE GENOMIC DNA]</scope>
    <source>
        <strain evidence="1 2">DSM 14730</strain>
    </source>
</reference>
<protein>
    <submittedName>
        <fullName evidence="1">FbpB family small basic protein</fullName>
    </submittedName>
</protein>
<dbReference type="RefSeq" id="WP_188404322.1">
    <property type="nucleotide sequence ID" value="NZ_BMCE01000004.1"/>
</dbReference>
<dbReference type="EMBL" id="JAFHKS010000040">
    <property type="protein sequence ID" value="MBN3544167.1"/>
    <property type="molecule type" value="Genomic_DNA"/>
</dbReference>